<dbReference type="GO" id="GO:0033344">
    <property type="term" value="P:cholesterol efflux"/>
    <property type="evidence" value="ECO:0007669"/>
    <property type="project" value="TreeGrafter"/>
</dbReference>
<dbReference type="Ensembl" id="ENSSMAT00000051129.1">
    <property type="protein sequence ID" value="ENSSMAP00000036502.1"/>
    <property type="gene ID" value="ENSSMAG00000025976.1"/>
</dbReference>
<name>A0A2U9AX96_SCOMX</name>
<dbReference type="OMA" id="TYMGEIQ"/>
<dbReference type="Proteomes" id="UP000438429">
    <property type="component" value="Unassembled WGS sequence"/>
</dbReference>
<reference evidence="15" key="5">
    <citation type="submission" date="2025-05" db="UniProtKB">
        <authorList>
            <consortium name="Ensembl"/>
        </authorList>
    </citation>
    <scope>IDENTIFICATION</scope>
</reference>
<dbReference type="KEGG" id="smau:118309912"/>
<keyword evidence="9" id="KW-0445">Lipid transport</keyword>
<dbReference type="RefSeq" id="XP_035488445.1">
    <property type="nucleotide sequence ID" value="XM_035632552.2"/>
</dbReference>
<reference evidence="14 17" key="2">
    <citation type="submission" date="2019-06" db="EMBL/GenBank/DDBJ databases">
        <title>Draft genomes of female and male turbot (Scophthalmus maximus).</title>
        <authorList>
            <person name="Xu H."/>
            <person name="Xu X.-W."/>
            <person name="Shao C."/>
            <person name="Chen S."/>
        </authorList>
    </citation>
    <scope>NUCLEOTIDE SEQUENCE [LARGE SCALE GENOMIC DNA]</scope>
    <source>
        <strain evidence="14">Ysfricsl-2016a</strain>
        <tissue evidence="14">Blood</tissue>
    </source>
</reference>
<accession>A0A2U9AX96</accession>
<evidence type="ECO:0000313" key="13">
    <source>
        <dbReference type="EMBL" id="AWO96302.1"/>
    </source>
</evidence>
<evidence type="ECO:0000256" key="5">
    <source>
        <dbReference type="ARBA" id="ARBA00022525"/>
    </source>
</evidence>
<dbReference type="FunFam" id="1.20.120.20:FF:000010">
    <property type="entry name" value="Apolipoprotein E"/>
    <property type="match status" value="1"/>
</dbReference>
<evidence type="ECO:0000256" key="8">
    <source>
        <dbReference type="ARBA" id="ARBA00022737"/>
    </source>
</evidence>
<evidence type="ECO:0000313" key="17">
    <source>
        <dbReference type="Proteomes" id="UP000438429"/>
    </source>
</evidence>
<dbReference type="GO" id="GO:0042627">
    <property type="term" value="C:chylomicron"/>
    <property type="evidence" value="ECO:0007669"/>
    <property type="project" value="TreeGrafter"/>
</dbReference>
<sequence>MQAVALILALAVVTGCNARVVRQADATPKPWEDTVERFWQHISELNGKADGVLENLKASQLSRELDTLITDTMSELSAYRNDLQTKISPYAEMSTGQLTQDLQLLANKLQKDMVDAKERSTQYLGELKTMVEQNTDDVRGRVTTYSNKLKKRLNKDTEEIRNTVATYLGELQSRTSQNLDTVSEHVQPYVQQASDSATKKLNDISTMVQNLAEGLGLQLETQAEGARTQLEATAKELFTSLEGKIDELRELFSPYATQIQEQVGNIMDKVKETASA</sequence>
<evidence type="ECO:0000256" key="3">
    <source>
        <dbReference type="ARBA" id="ARBA00011881"/>
    </source>
</evidence>
<dbReference type="GO" id="GO:0033700">
    <property type="term" value="P:phospholipid efflux"/>
    <property type="evidence" value="ECO:0007669"/>
    <property type="project" value="TreeGrafter"/>
</dbReference>
<dbReference type="GO" id="GO:0008203">
    <property type="term" value="P:cholesterol metabolic process"/>
    <property type="evidence" value="ECO:0007669"/>
    <property type="project" value="TreeGrafter"/>
</dbReference>
<dbReference type="STRING" id="52904.ENSSMAP00000010477"/>
<evidence type="ECO:0000256" key="10">
    <source>
        <dbReference type="ARBA" id="ARBA00023121"/>
    </source>
</evidence>
<dbReference type="GeneTree" id="ENSGT00950000182929"/>
<reference evidence="13 16" key="1">
    <citation type="submission" date="2017-12" db="EMBL/GenBank/DDBJ databases">
        <title>Integrating genomic resources of turbot (Scophthalmus maximus) in depth evaluation of genetic and physical mapping variation across individuals.</title>
        <authorList>
            <person name="Martinez P."/>
        </authorList>
    </citation>
    <scope>NUCLEOTIDE SEQUENCE [LARGE SCALE GENOMIC DNA]</scope>
</reference>
<reference evidence="15" key="3">
    <citation type="submission" date="2020-05" db="EMBL/GenBank/DDBJ databases">
        <authorList>
            <person name="Moser M."/>
        </authorList>
    </citation>
    <scope>NUCLEOTIDE SEQUENCE [LARGE SCALE GENOMIC DNA]</scope>
</reference>
<evidence type="ECO:0000256" key="7">
    <source>
        <dbReference type="ARBA" id="ARBA00022729"/>
    </source>
</evidence>
<keyword evidence="5" id="KW-0964">Secreted</keyword>
<evidence type="ECO:0000256" key="1">
    <source>
        <dbReference type="ARBA" id="ARBA00004498"/>
    </source>
</evidence>
<feature type="chain" id="PRO_5044581803" evidence="12">
    <location>
        <begin position="19"/>
        <end position="276"/>
    </location>
</feature>
<dbReference type="GO" id="GO:0034362">
    <property type="term" value="C:low-density lipoprotein particle"/>
    <property type="evidence" value="ECO:0007669"/>
    <property type="project" value="TreeGrafter"/>
</dbReference>
<feature type="signal peptide" evidence="12">
    <location>
        <begin position="1"/>
        <end position="18"/>
    </location>
</feature>
<evidence type="ECO:0000313" key="16">
    <source>
        <dbReference type="Proteomes" id="UP000246464"/>
    </source>
</evidence>
<evidence type="ECO:0000256" key="11">
    <source>
        <dbReference type="ARBA" id="ARBA00056320"/>
    </source>
</evidence>
<keyword evidence="8" id="KW-0677">Repeat</keyword>
<dbReference type="Gene3D" id="1.20.120.20">
    <property type="entry name" value="Apolipoprotein"/>
    <property type="match status" value="2"/>
</dbReference>
<protein>
    <submittedName>
        <fullName evidence="13 15">Apolipoprotein E</fullName>
    </submittedName>
</protein>
<dbReference type="InterPro" id="IPR050163">
    <property type="entry name" value="Apolipoprotein_A1/A4/E"/>
</dbReference>
<comment type="subcellular location">
    <subcellularLocation>
        <location evidence="1">Secreted</location>
        <location evidence="1">Extracellular space</location>
        <location evidence="1">Extracellular matrix</location>
    </subcellularLocation>
</comment>
<dbReference type="PANTHER" id="PTHR18976">
    <property type="entry name" value="APOLIPOPROTEIN"/>
    <property type="match status" value="1"/>
</dbReference>
<dbReference type="GO" id="GO:0055090">
    <property type="term" value="P:acylglycerol homeostasis"/>
    <property type="evidence" value="ECO:0007669"/>
    <property type="project" value="TreeGrafter"/>
</dbReference>
<keyword evidence="16" id="KW-1185">Reference proteome</keyword>
<dbReference type="GO" id="GO:1903561">
    <property type="term" value="C:extracellular vesicle"/>
    <property type="evidence" value="ECO:0007669"/>
    <property type="project" value="TreeGrafter"/>
</dbReference>
<dbReference type="SUPFAM" id="SSF58113">
    <property type="entry name" value="Apolipoprotein A-I"/>
    <property type="match status" value="1"/>
</dbReference>
<dbReference type="OrthoDB" id="9886755at2759"/>
<dbReference type="InterPro" id="IPR000074">
    <property type="entry name" value="ApoA_E"/>
</dbReference>
<dbReference type="Proteomes" id="UP000246464">
    <property type="component" value="Chromosome 1"/>
</dbReference>
<dbReference type="AlphaFoldDB" id="A0A2U9AX96"/>
<reference evidence="15" key="4">
    <citation type="submission" date="2023-05" db="EMBL/GenBank/DDBJ databases">
        <title>High-quality long-read genome of Scophthalmus maximus.</title>
        <authorList>
            <person name="Lien S."/>
            <person name="Martinez P."/>
        </authorList>
    </citation>
    <scope>NUCLEOTIDE SEQUENCE [LARGE SCALE GENOMIC DNA]</scope>
</reference>
<dbReference type="GO" id="GO:0034364">
    <property type="term" value="C:high-density lipoprotein particle"/>
    <property type="evidence" value="ECO:0007669"/>
    <property type="project" value="TreeGrafter"/>
</dbReference>
<dbReference type="GO" id="GO:0034361">
    <property type="term" value="C:very-low-density lipoprotein particle"/>
    <property type="evidence" value="ECO:0007669"/>
    <property type="project" value="TreeGrafter"/>
</dbReference>
<dbReference type="GO" id="GO:0060228">
    <property type="term" value="F:phosphatidylcholine-sterol O-acyltransferase activator activity"/>
    <property type="evidence" value="ECO:0007669"/>
    <property type="project" value="TreeGrafter"/>
</dbReference>
<dbReference type="Pfam" id="PF01442">
    <property type="entry name" value="Apolipoprotein"/>
    <property type="match status" value="1"/>
</dbReference>
<keyword evidence="13" id="KW-0449">Lipoprotein</keyword>
<comment type="function">
    <text evidence="11">APOE is an apolipoprotein, a protein associating with lipid particles, that mainly functions in lipoprotein-mediated lipid transport between organs via the plasma and interstitial fluids. APOE is a core component of plasma lipoproteins and is involved in their production, conversion and clearance. Apolipoproteins are amphipathic molecules that interact both with lipids of the lipoprotein particle core and the aqueous environment of the plasma.</text>
</comment>
<evidence type="ECO:0000256" key="6">
    <source>
        <dbReference type="ARBA" id="ARBA00022530"/>
    </source>
</evidence>
<gene>
    <name evidence="15" type="primary">apoeb</name>
    <name evidence="14" type="ORF">F2P81_002116</name>
    <name evidence="13" type="ORF">SMAX5B_012210</name>
</gene>
<dbReference type="EMBL" id="CP026243">
    <property type="protein sequence ID" value="AWO96302.1"/>
    <property type="molecule type" value="Genomic_DNA"/>
</dbReference>
<keyword evidence="10" id="KW-0446">Lipid-binding</keyword>
<dbReference type="Proteomes" id="UP000694558">
    <property type="component" value="Chromosome 1"/>
</dbReference>
<evidence type="ECO:0000313" key="15">
    <source>
        <dbReference type="Ensembl" id="ENSSMAP00000036502.1"/>
    </source>
</evidence>
<dbReference type="GO" id="GO:0120020">
    <property type="term" value="F:cholesterol transfer activity"/>
    <property type="evidence" value="ECO:0007669"/>
    <property type="project" value="TreeGrafter"/>
</dbReference>
<evidence type="ECO:0000256" key="12">
    <source>
        <dbReference type="SAM" id="SignalP"/>
    </source>
</evidence>
<comment type="similarity">
    <text evidence="2">Belongs to the apolipoprotein A1/A4/E family.</text>
</comment>
<keyword evidence="7 12" id="KW-0732">Signal</keyword>
<dbReference type="CTD" id="30314"/>
<dbReference type="GO" id="GO:0042157">
    <property type="term" value="P:lipoprotein metabolic process"/>
    <property type="evidence" value="ECO:0007669"/>
    <property type="project" value="InterPro"/>
</dbReference>
<evidence type="ECO:0000256" key="4">
    <source>
        <dbReference type="ARBA" id="ARBA00022448"/>
    </source>
</evidence>
<dbReference type="GeneID" id="118309912"/>
<keyword evidence="6" id="KW-0272">Extracellular matrix</keyword>
<keyword evidence="4" id="KW-0813">Transport</keyword>
<proteinExistence type="inferred from homology"/>
<comment type="subunit">
    <text evidence="3">Homotetramer.</text>
</comment>
<dbReference type="GO" id="GO:0005543">
    <property type="term" value="F:phospholipid binding"/>
    <property type="evidence" value="ECO:0007669"/>
    <property type="project" value="TreeGrafter"/>
</dbReference>
<evidence type="ECO:0000256" key="2">
    <source>
        <dbReference type="ARBA" id="ARBA00008788"/>
    </source>
</evidence>
<evidence type="ECO:0000313" key="14">
    <source>
        <dbReference type="EMBL" id="KAF0045587.1"/>
    </source>
</evidence>
<dbReference type="PANTHER" id="PTHR18976:SF2">
    <property type="entry name" value="APOLIPOPROTEIN E"/>
    <property type="match status" value="1"/>
</dbReference>
<dbReference type="EMBL" id="VEVO01000002">
    <property type="protein sequence ID" value="KAF0045587.1"/>
    <property type="molecule type" value="Genomic_DNA"/>
</dbReference>
<organism evidence="13 16">
    <name type="scientific">Scophthalmus maximus</name>
    <name type="common">Turbot</name>
    <name type="synonym">Psetta maxima</name>
    <dbReference type="NCBI Taxonomy" id="52904"/>
    <lineage>
        <taxon>Eukaryota</taxon>
        <taxon>Metazoa</taxon>
        <taxon>Chordata</taxon>
        <taxon>Craniata</taxon>
        <taxon>Vertebrata</taxon>
        <taxon>Euteleostomi</taxon>
        <taxon>Actinopterygii</taxon>
        <taxon>Neopterygii</taxon>
        <taxon>Teleostei</taxon>
        <taxon>Neoteleostei</taxon>
        <taxon>Acanthomorphata</taxon>
        <taxon>Carangaria</taxon>
        <taxon>Pleuronectiformes</taxon>
        <taxon>Pleuronectoidei</taxon>
        <taxon>Scophthalmidae</taxon>
        <taxon>Scophthalmus</taxon>
    </lineage>
</organism>
<evidence type="ECO:0000256" key="9">
    <source>
        <dbReference type="ARBA" id="ARBA00023055"/>
    </source>
</evidence>